<comment type="caution">
    <text evidence="1">The sequence shown here is derived from an EMBL/GenBank/DDBJ whole genome shotgun (WGS) entry which is preliminary data.</text>
</comment>
<name>A0A3M7SXP7_BRAPC</name>
<gene>
    <name evidence="1" type="ORF">BpHYR1_042501</name>
</gene>
<organism evidence="1 2">
    <name type="scientific">Brachionus plicatilis</name>
    <name type="common">Marine rotifer</name>
    <name type="synonym">Brachionus muelleri</name>
    <dbReference type="NCBI Taxonomy" id="10195"/>
    <lineage>
        <taxon>Eukaryota</taxon>
        <taxon>Metazoa</taxon>
        <taxon>Spiralia</taxon>
        <taxon>Gnathifera</taxon>
        <taxon>Rotifera</taxon>
        <taxon>Eurotatoria</taxon>
        <taxon>Monogononta</taxon>
        <taxon>Pseudotrocha</taxon>
        <taxon>Ploima</taxon>
        <taxon>Brachionidae</taxon>
        <taxon>Brachionus</taxon>
    </lineage>
</organism>
<dbReference type="EMBL" id="REGN01000651">
    <property type="protein sequence ID" value="RNA40360.1"/>
    <property type="molecule type" value="Genomic_DNA"/>
</dbReference>
<accession>A0A3M7SXP7</accession>
<dbReference type="Proteomes" id="UP000276133">
    <property type="component" value="Unassembled WGS sequence"/>
</dbReference>
<reference evidence="1 2" key="1">
    <citation type="journal article" date="2018" name="Sci. Rep.">
        <title>Genomic signatures of local adaptation to the degree of environmental predictability in rotifers.</title>
        <authorList>
            <person name="Franch-Gras L."/>
            <person name="Hahn C."/>
            <person name="Garcia-Roger E.M."/>
            <person name="Carmona M.J."/>
            <person name="Serra M."/>
            <person name="Gomez A."/>
        </authorList>
    </citation>
    <scope>NUCLEOTIDE SEQUENCE [LARGE SCALE GENOMIC DNA]</scope>
    <source>
        <strain evidence="1">HYR1</strain>
    </source>
</reference>
<evidence type="ECO:0000313" key="2">
    <source>
        <dbReference type="Proteomes" id="UP000276133"/>
    </source>
</evidence>
<protein>
    <submittedName>
        <fullName evidence="1">Uncharacterized protein</fullName>
    </submittedName>
</protein>
<sequence>MKSELSSSSSSSAKLTPTSDGCYWMINLIKRLNYQTGGQNFFDKCYEILFLLMSYGGLSHQTKTHIGNAIVAFAEYSSNYRDVLISLTIFLNKFFELALTTSGGSLSIRKGFQNEKSLSLFIFTLYLFQKLGSVEGPGFSKIRDQCFSRTQIISSKISKKISKK</sequence>
<dbReference type="AlphaFoldDB" id="A0A3M7SXP7"/>
<evidence type="ECO:0000313" key="1">
    <source>
        <dbReference type="EMBL" id="RNA40360.1"/>
    </source>
</evidence>
<keyword evidence="2" id="KW-1185">Reference proteome</keyword>
<proteinExistence type="predicted"/>